<sequence>MRRVLQPEESTRIFEAQRPRLLRLAYRMLGSFSEAEDVVQDAWLRWQRADVAVETPAAFLSRIVTRLCLDVIKSARVRRETYIGEWLPEPLLDTAGEEPADDLTMTLMMALERLSPLERAAFLLHDVFGVALNEVAATLDRDAGAVRQLAVRARKHVHDARPRFPVEQEEADRIAEAFFAASRSGDTQMLKTLLADNVVLQADGGGRVLSFRNPIVGVDRMLRLFAGLHRKFGEHGMVMIRPVWIDGLPGYVSSERGEVLQTTALEIEDGRITGIYIMRNPDKLKHVELALAVEAPAGQPH</sequence>
<dbReference type="SUPFAM" id="SSF88659">
    <property type="entry name" value="Sigma3 and sigma4 domains of RNA polymerase sigma factors"/>
    <property type="match status" value="1"/>
</dbReference>
<dbReference type="InterPro" id="IPR013249">
    <property type="entry name" value="RNA_pol_sigma70_r4_t2"/>
</dbReference>
<dbReference type="AlphaFoldDB" id="A0A7H0LIG4"/>
<dbReference type="RefSeq" id="WP_187761779.1">
    <property type="nucleotide sequence ID" value="NZ_CP061038.1"/>
</dbReference>
<feature type="domain" description="RNA polymerase sigma-70 region 2" evidence="2">
    <location>
        <begin position="14"/>
        <end position="76"/>
    </location>
</feature>
<dbReference type="GO" id="GO:0016987">
    <property type="term" value="F:sigma factor activity"/>
    <property type="evidence" value="ECO:0007669"/>
    <property type="project" value="InterPro"/>
</dbReference>
<dbReference type="InterPro" id="IPR052704">
    <property type="entry name" value="ECF_Sigma-70_Domain"/>
</dbReference>
<dbReference type="InterPro" id="IPR036388">
    <property type="entry name" value="WH-like_DNA-bd_sf"/>
</dbReference>
<gene>
    <name evidence="4" type="ORF">H3Z74_22975</name>
</gene>
<dbReference type="SUPFAM" id="SSF54427">
    <property type="entry name" value="NTF2-like"/>
    <property type="match status" value="1"/>
</dbReference>
<name>A0A7H0LIG4_9SPHN</name>
<dbReference type="InterPro" id="IPR032710">
    <property type="entry name" value="NTF2-like_dom_sf"/>
</dbReference>
<dbReference type="NCBIfam" id="TIGR02937">
    <property type="entry name" value="sigma70-ECF"/>
    <property type="match status" value="1"/>
</dbReference>
<dbReference type="SUPFAM" id="SSF88946">
    <property type="entry name" value="Sigma2 domain of RNA polymerase sigma factors"/>
    <property type="match status" value="1"/>
</dbReference>
<dbReference type="InterPro" id="IPR013325">
    <property type="entry name" value="RNA_pol_sigma_r2"/>
</dbReference>
<proteinExistence type="predicted"/>
<dbReference type="GO" id="GO:0003677">
    <property type="term" value="F:DNA binding"/>
    <property type="evidence" value="ECO:0007669"/>
    <property type="project" value="InterPro"/>
</dbReference>
<comment type="subunit">
    <text evidence="1">Interacts transiently with the RNA polymerase catalytic core formed by RpoA, RpoB, RpoC and RpoZ (2 alpha, 1 beta, 1 beta' and 1 omega subunit) to form the RNA polymerase holoenzyme that can initiate transcription.</text>
</comment>
<dbReference type="InterPro" id="IPR013324">
    <property type="entry name" value="RNA_pol_sigma_r3/r4-like"/>
</dbReference>
<dbReference type="InterPro" id="IPR014284">
    <property type="entry name" value="RNA_pol_sigma-70_dom"/>
</dbReference>
<dbReference type="Pfam" id="PF04542">
    <property type="entry name" value="Sigma70_r2"/>
    <property type="match status" value="1"/>
</dbReference>
<reference evidence="4 5" key="1">
    <citation type="submission" date="2020-09" db="EMBL/GenBank/DDBJ databases">
        <title>Sphingomonas sp., a new species isolated from pork steak.</title>
        <authorList>
            <person name="Heidler von Heilborn D."/>
        </authorList>
    </citation>
    <scope>NUCLEOTIDE SEQUENCE [LARGE SCALE GENOMIC DNA]</scope>
    <source>
        <strain evidence="5">S8-3T</strain>
    </source>
</reference>
<evidence type="ECO:0000259" key="2">
    <source>
        <dbReference type="Pfam" id="PF04542"/>
    </source>
</evidence>
<dbReference type="Pfam" id="PF08281">
    <property type="entry name" value="Sigma70_r4_2"/>
    <property type="match status" value="1"/>
</dbReference>
<dbReference type="GO" id="GO:0006352">
    <property type="term" value="P:DNA-templated transcription initiation"/>
    <property type="evidence" value="ECO:0007669"/>
    <property type="project" value="InterPro"/>
</dbReference>
<feature type="domain" description="RNA polymerase sigma factor 70 region 4 type 2" evidence="3">
    <location>
        <begin position="106"/>
        <end position="156"/>
    </location>
</feature>
<dbReference type="NCBIfam" id="NF007214">
    <property type="entry name" value="PRK09636.1"/>
    <property type="match status" value="1"/>
</dbReference>
<dbReference type="Proteomes" id="UP000516148">
    <property type="component" value="Chromosome"/>
</dbReference>
<keyword evidence="5" id="KW-1185">Reference proteome</keyword>
<dbReference type="PANTHER" id="PTHR30173:SF36">
    <property type="entry name" value="ECF RNA POLYMERASE SIGMA FACTOR SIGJ"/>
    <property type="match status" value="1"/>
</dbReference>
<organism evidence="4 5">
    <name type="scientific">Sphingomonas alpina</name>
    <dbReference type="NCBI Taxonomy" id="653931"/>
    <lineage>
        <taxon>Bacteria</taxon>
        <taxon>Pseudomonadati</taxon>
        <taxon>Pseudomonadota</taxon>
        <taxon>Alphaproteobacteria</taxon>
        <taxon>Sphingomonadales</taxon>
        <taxon>Sphingomonadaceae</taxon>
        <taxon>Sphingomonas</taxon>
    </lineage>
</organism>
<dbReference type="Gene3D" id="1.10.1740.10">
    <property type="match status" value="1"/>
</dbReference>
<dbReference type="EMBL" id="CP061038">
    <property type="protein sequence ID" value="QNQ09467.1"/>
    <property type="molecule type" value="Genomic_DNA"/>
</dbReference>
<dbReference type="InterPro" id="IPR007627">
    <property type="entry name" value="RNA_pol_sigma70_r2"/>
</dbReference>
<dbReference type="PANTHER" id="PTHR30173">
    <property type="entry name" value="SIGMA 19 FACTOR"/>
    <property type="match status" value="1"/>
</dbReference>
<evidence type="ECO:0000259" key="3">
    <source>
        <dbReference type="Pfam" id="PF08281"/>
    </source>
</evidence>
<evidence type="ECO:0000256" key="1">
    <source>
        <dbReference type="ARBA" id="ARBA00011344"/>
    </source>
</evidence>
<evidence type="ECO:0000313" key="5">
    <source>
        <dbReference type="Proteomes" id="UP000516148"/>
    </source>
</evidence>
<evidence type="ECO:0000313" key="4">
    <source>
        <dbReference type="EMBL" id="QNQ09467.1"/>
    </source>
</evidence>
<dbReference type="Gene3D" id="3.10.450.50">
    <property type="match status" value="1"/>
</dbReference>
<accession>A0A7H0LIG4</accession>
<dbReference type="KEGG" id="spap:H3Z74_22975"/>
<dbReference type="Gene3D" id="1.10.10.10">
    <property type="entry name" value="Winged helix-like DNA-binding domain superfamily/Winged helix DNA-binding domain"/>
    <property type="match status" value="1"/>
</dbReference>
<protein>
    <submittedName>
        <fullName evidence="4">Sigma-70 family RNA polymerase sigma factor</fullName>
    </submittedName>
</protein>